<gene>
    <name evidence="2" type="ORF">OR16_34678</name>
</gene>
<dbReference type="OrthoDB" id="9813053at2"/>
<dbReference type="AlphaFoldDB" id="H1SF34"/>
<dbReference type="EMBL" id="AHJE01000105">
    <property type="protein sequence ID" value="EHP38859.1"/>
    <property type="molecule type" value="Genomic_DNA"/>
</dbReference>
<dbReference type="InterPro" id="IPR025272">
    <property type="entry name" value="SocA_Panacea"/>
</dbReference>
<proteinExistence type="predicted"/>
<reference evidence="2 3" key="1">
    <citation type="journal article" date="2012" name="J. Bacteriol.">
        <title>De Novo Genome Project of Cupriavidus basilensis OR16.</title>
        <authorList>
            <person name="Cserhati M."/>
            <person name="Kriszt B."/>
            <person name="Szoboszlay S."/>
            <person name="Toth A."/>
            <person name="Szabo I."/>
            <person name="Tancsics A."/>
            <person name="Nagy I."/>
            <person name="Horvath B."/>
            <person name="Nagy I."/>
            <person name="Kukolya J."/>
        </authorList>
    </citation>
    <scope>NUCLEOTIDE SEQUENCE [LARGE SCALE GENOMIC DNA]</scope>
    <source>
        <strain evidence="2 3">OR16</strain>
    </source>
</reference>
<accession>H1SF34</accession>
<protein>
    <submittedName>
        <fullName evidence="2">Phage associated protein</fullName>
    </submittedName>
</protein>
<evidence type="ECO:0000313" key="2">
    <source>
        <dbReference type="EMBL" id="EHP38859.1"/>
    </source>
</evidence>
<dbReference type="RefSeq" id="WP_006162827.1">
    <property type="nucleotide sequence ID" value="NZ_AHJE01000105.1"/>
</dbReference>
<sequence>MLDETKLAQAAAYLVSKRNGGRMSHLKLMKLLYLADREALRQFDTPITGDKYFAMPHGPVLSRTLDLMSGFERSAPEGWSAWLTERRNNEISVKRDSSRGSLDHLNDAEIAVLDAIFEAYGHMNRWELRDLTHDRRVVPEWEDPQGSSSPIPLERILRALGKSSEAAAAVSRDLEDHQAIDDIFAQL</sequence>
<comment type="caution">
    <text evidence="2">The sequence shown here is derived from an EMBL/GenBank/DDBJ whole genome shotgun (WGS) entry which is preliminary data.</text>
</comment>
<dbReference type="Pfam" id="PF13274">
    <property type="entry name" value="SocA_Panacea"/>
    <property type="match status" value="1"/>
</dbReference>
<feature type="domain" description="Antitoxin SocA-like Panacea" evidence="1">
    <location>
        <begin position="28"/>
        <end position="135"/>
    </location>
</feature>
<dbReference type="Proteomes" id="UP000005808">
    <property type="component" value="Unassembled WGS sequence"/>
</dbReference>
<evidence type="ECO:0000313" key="3">
    <source>
        <dbReference type="Proteomes" id="UP000005808"/>
    </source>
</evidence>
<evidence type="ECO:0000259" key="1">
    <source>
        <dbReference type="Pfam" id="PF13274"/>
    </source>
</evidence>
<organism evidence="2 3">
    <name type="scientific">Cupriavidus basilensis OR16</name>
    <dbReference type="NCBI Taxonomy" id="1127483"/>
    <lineage>
        <taxon>Bacteria</taxon>
        <taxon>Pseudomonadati</taxon>
        <taxon>Pseudomonadota</taxon>
        <taxon>Betaproteobacteria</taxon>
        <taxon>Burkholderiales</taxon>
        <taxon>Burkholderiaceae</taxon>
        <taxon>Cupriavidus</taxon>
    </lineage>
</organism>
<name>H1SF34_9BURK</name>